<sequence>MMISPNFLDKADRCHQMTLWAIWVGRKEPPMDIICLPFVKNAARIATYGVDWKDHDGKERNTKLLPLVAIADTVARPKLIGSAVHNAPFGCFLCHHPNDECGQAYNRFTVRDPAPTLRSHQSWQRDLKEAIETGEPTRGVKKDSILAKLPGFEIPENVGAEAMHAGGIGHTKKLLKIWSANYRDPFYIFSPYKRAKIDELYRSKSGLAEHSGVNPFQYLSPARARISRFWATNTVRSAPSLASQITIPYDIIEFA</sequence>
<gene>
    <name evidence="1" type="ORF">CLODIP_2_CD06265</name>
</gene>
<reference evidence="1 2" key="1">
    <citation type="submission" date="2020-04" db="EMBL/GenBank/DDBJ databases">
        <authorList>
            <person name="Alioto T."/>
            <person name="Alioto T."/>
            <person name="Gomez Garrido J."/>
        </authorList>
    </citation>
    <scope>NUCLEOTIDE SEQUENCE [LARGE SCALE GENOMIC DNA]</scope>
</reference>
<evidence type="ECO:0000313" key="2">
    <source>
        <dbReference type="Proteomes" id="UP000494165"/>
    </source>
</evidence>
<comment type="caution">
    <text evidence="1">The sequence shown here is derived from an EMBL/GenBank/DDBJ whole genome shotgun (WGS) entry which is preliminary data.</text>
</comment>
<name>A0A8S1E101_9INSE</name>
<accession>A0A8S1E101</accession>
<evidence type="ECO:0000313" key="1">
    <source>
        <dbReference type="EMBL" id="CAB3386653.1"/>
    </source>
</evidence>
<dbReference type="Proteomes" id="UP000494165">
    <property type="component" value="Unassembled WGS sequence"/>
</dbReference>
<dbReference type="AlphaFoldDB" id="A0A8S1E101"/>
<keyword evidence="2" id="KW-1185">Reference proteome</keyword>
<protein>
    <submittedName>
        <fullName evidence="1">Uncharacterized protein</fullName>
    </submittedName>
</protein>
<dbReference type="EMBL" id="CADEPI010000499">
    <property type="protein sequence ID" value="CAB3386653.1"/>
    <property type="molecule type" value="Genomic_DNA"/>
</dbReference>
<proteinExistence type="predicted"/>
<dbReference type="OrthoDB" id="7791141at2759"/>
<organism evidence="1 2">
    <name type="scientific">Cloeon dipterum</name>
    <dbReference type="NCBI Taxonomy" id="197152"/>
    <lineage>
        <taxon>Eukaryota</taxon>
        <taxon>Metazoa</taxon>
        <taxon>Ecdysozoa</taxon>
        <taxon>Arthropoda</taxon>
        <taxon>Hexapoda</taxon>
        <taxon>Insecta</taxon>
        <taxon>Pterygota</taxon>
        <taxon>Palaeoptera</taxon>
        <taxon>Ephemeroptera</taxon>
        <taxon>Pisciforma</taxon>
        <taxon>Baetidae</taxon>
        <taxon>Cloeon</taxon>
    </lineage>
</organism>